<dbReference type="Pfam" id="PF00067">
    <property type="entry name" value="p450"/>
    <property type="match status" value="1"/>
</dbReference>
<keyword evidence="7 9" id="KW-0408">Iron</keyword>
<dbReference type="GO" id="GO:0005506">
    <property type="term" value="F:iron ion binding"/>
    <property type="evidence" value="ECO:0007669"/>
    <property type="project" value="InterPro"/>
</dbReference>
<dbReference type="PANTHER" id="PTHR46300">
    <property type="entry name" value="P450, PUTATIVE (EUROFUNG)-RELATED-RELATED"/>
    <property type="match status" value="1"/>
</dbReference>
<dbReference type="Proteomes" id="UP001163846">
    <property type="component" value="Unassembled WGS sequence"/>
</dbReference>
<dbReference type="GO" id="GO:0004497">
    <property type="term" value="F:monooxygenase activity"/>
    <property type="evidence" value="ECO:0007669"/>
    <property type="project" value="UniProtKB-KW"/>
</dbReference>
<accession>A0AA38U5E8</accession>
<keyword evidence="5 9" id="KW-0479">Metal-binding</keyword>
<dbReference type="CDD" id="cd11065">
    <property type="entry name" value="CYP64-like"/>
    <property type="match status" value="1"/>
</dbReference>
<evidence type="ECO:0000256" key="4">
    <source>
        <dbReference type="ARBA" id="ARBA00022617"/>
    </source>
</evidence>
<dbReference type="InterPro" id="IPR001128">
    <property type="entry name" value="Cyt_P450"/>
</dbReference>
<comment type="cofactor">
    <cofactor evidence="1 9">
        <name>heme</name>
        <dbReference type="ChEBI" id="CHEBI:30413"/>
    </cofactor>
</comment>
<keyword evidence="11" id="KW-0812">Transmembrane</keyword>
<dbReference type="InterPro" id="IPR017972">
    <property type="entry name" value="Cyt_P450_CS"/>
</dbReference>
<comment type="caution">
    <text evidence="12">The sequence shown here is derived from an EMBL/GenBank/DDBJ whole genome shotgun (WGS) entry which is preliminary data.</text>
</comment>
<keyword evidence="11" id="KW-1133">Transmembrane helix</keyword>
<evidence type="ECO:0000256" key="7">
    <source>
        <dbReference type="ARBA" id="ARBA00023004"/>
    </source>
</evidence>
<gene>
    <name evidence="12" type="ORF">F5878DRAFT_646545</name>
</gene>
<dbReference type="InterPro" id="IPR050364">
    <property type="entry name" value="Cytochrome_P450_fung"/>
</dbReference>
<dbReference type="InterPro" id="IPR002401">
    <property type="entry name" value="Cyt_P450_E_grp-I"/>
</dbReference>
<evidence type="ECO:0000256" key="11">
    <source>
        <dbReference type="SAM" id="Phobius"/>
    </source>
</evidence>
<organism evidence="12 13">
    <name type="scientific">Lentinula raphanica</name>
    <dbReference type="NCBI Taxonomy" id="153919"/>
    <lineage>
        <taxon>Eukaryota</taxon>
        <taxon>Fungi</taxon>
        <taxon>Dikarya</taxon>
        <taxon>Basidiomycota</taxon>
        <taxon>Agaricomycotina</taxon>
        <taxon>Agaricomycetes</taxon>
        <taxon>Agaricomycetidae</taxon>
        <taxon>Agaricales</taxon>
        <taxon>Marasmiineae</taxon>
        <taxon>Omphalotaceae</taxon>
        <taxon>Lentinula</taxon>
    </lineage>
</organism>
<keyword evidence="13" id="KW-1185">Reference proteome</keyword>
<evidence type="ECO:0000256" key="2">
    <source>
        <dbReference type="ARBA" id="ARBA00005179"/>
    </source>
</evidence>
<evidence type="ECO:0000256" key="5">
    <source>
        <dbReference type="ARBA" id="ARBA00022723"/>
    </source>
</evidence>
<dbReference type="GO" id="GO:0016705">
    <property type="term" value="F:oxidoreductase activity, acting on paired donors, with incorporation or reduction of molecular oxygen"/>
    <property type="evidence" value="ECO:0007669"/>
    <property type="project" value="InterPro"/>
</dbReference>
<proteinExistence type="inferred from homology"/>
<evidence type="ECO:0000256" key="9">
    <source>
        <dbReference type="PIRSR" id="PIRSR602401-1"/>
    </source>
</evidence>
<keyword evidence="4 9" id="KW-0349">Heme</keyword>
<evidence type="ECO:0000256" key="3">
    <source>
        <dbReference type="ARBA" id="ARBA00010617"/>
    </source>
</evidence>
<dbReference type="GO" id="GO:0020037">
    <property type="term" value="F:heme binding"/>
    <property type="evidence" value="ECO:0007669"/>
    <property type="project" value="InterPro"/>
</dbReference>
<reference evidence="12" key="1">
    <citation type="submission" date="2022-08" db="EMBL/GenBank/DDBJ databases">
        <authorList>
            <consortium name="DOE Joint Genome Institute"/>
            <person name="Min B."/>
            <person name="Riley R."/>
            <person name="Sierra-Patev S."/>
            <person name="Naranjo-Ortiz M."/>
            <person name="Looney B."/>
            <person name="Konkel Z."/>
            <person name="Slot J.C."/>
            <person name="Sakamoto Y."/>
            <person name="Steenwyk J.L."/>
            <person name="Rokas A."/>
            <person name="Carro J."/>
            <person name="Camarero S."/>
            <person name="Ferreira P."/>
            <person name="Molpeceres G."/>
            <person name="Ruiz-Duenas F.J."/>
            <person name="Serrano A."/>
            <person name="Henrissat B."/>
            <person name="Drula E."/>
            <person name="Hughes K.W."/>
            <person name="Mata J.L."/>
            <person name="Ishikawa N.K."/>
            <person name="Vargas-Isla R."/>
            <person name="Ushijima S."/>
            <person name="Smith C.A."/>
            <person name="Ahrendt S."/>
            <person name="Andreopoulos W."/>
            <person name="He G."/>
            <person name="Labutti K."/>
            <person name="Lipzen A."/>
            <person name="Ng V."/>
            <person name="Sandor L."/>
            <person name="Barry K."/>
            <person name="Martinez A.T."/>
            <person name="Xiao Y."/>
            <person name="Gibbons J.G."/>
            <person name="Terashima K."/>
            <person name="Hibbett D.S."/>
            <person name="Grigoriev I.V."/>
        </authorList>
    </citation>
    <scope>NUCLEOTIDE SEQUENCE</scope>
    <source>
        <strain evidence="12">TFB9207</strain>
    </source>
</reference>
<protein>
    <submittedName>
        <fullName evidence="12">Cytochrome P450</fullName>
    </submittedName>
</protein>
<dbReference type="PROSITE" id="PS00086">
    <property type="entry name" value="CYTOCHROME_P450"/>
    <property type="match status" value="1"/>
</dbReference>
<dbReference type="SUPFAM" id="SSF48264">
    <property type="entry name" value="Cytochrome P450"/>
    <property type="match status" value="1"/>
</dbReference>
<comment type="similarity">
    <text evidence="3 10">Belongs to the cytochrome P450 family.</text>
</comment>
<feature type="transmembrane region" description="Helical" evidence="11">
    <location>
        <begin position="6"/>
        <end position="24"/>
    </location>
</feature>
<keyword evidence="8 10" id="KW-0503">Monooxygenase</keyword>
<evidence type="ECO:0000256" key="10">
    <source>
        <dbReference type="RuleBase" id="RU000461"/>
    </source>
</evidence>
<evidence type="ECO:0000313" key="13">
    <source>
        <dbReference type="Proteomes" id="UP001163846"/>
    </source>
</evidence>
<feature type="transmembrane region" description="Helical" evidence="11">
    <location>
        <begin position="210"/>
        <end position="229"/>
    </location>
</feature>
<evidence type="ECO:0000256" key="1">
    <source>
        <dbReference type="ARBA" id="ARBA00001971"/>
    </source>
</evidence>
<dbReference type="EMBL" id="MU806876">
    <property type="protein sequence ID" value="KAJ3832707.1"/>
    <property type="molecule type" value="Genomic_DNA"/>
</dbReference>
<keyword evidence="6 10" id="KW-0560">Oxidoreductase</keyword>
<name>A0AA38U5E8_9AGAR</name>
<comment type="pathway">
    <text evidence="2">Secondary metabolite biosynthesis.</text>
</comment>
<dbReference type="PANTHER" id="PTHR46300:SF7">
    <property type="entry name" value="P450, PUTATIVE (EUROFUNG)-RELATED"/>
    <property type="match status" value="1"/>
</dbReference>
<dbReference type="Gene3D" id="1.10.630.10">
    <property type="entry name" value="Cytochrome P450"/>
    <property type="match status" value="1"/>
</dbReference>
<evidence type="ECO:0000256" key="8">
    <source>
        <dbReference type="ARBA" id="ARBA00023033"/>
    </source>
</evidence>
<evidence type="ECO:0000313" key="12">
    <source>
        <dbReference type="EMBL" id="KAJ3832707.1"/>
    </source>
</evidence>
<evidence type="ECO:0000256" key="6">
    <source>
        <dbReference type="ARBA" id="ARBA00023002"/>
    </source>
</evidence>
<dbReference type="AlphaFoldDB" id="A0AA38U5E8"/>
<dbReference type="PRINTS" id="PR00463">
    <property type="entry name" value="EP450I"/>
</dbReference>
<sequence>MGEVLAITCLILVSVFSYIVLWFVRKQRVKHNLPLPPGPRKLPLLGNSLNMPSAFQWLTFSRWAKQFNSDVLHLEVAGGDYIILNSYEAITDLLDKRSGIYSSRPHVTMLQDLWDRDFLLMPYGEDLKAHRKLLQQEFHPTNTALHQPHEKRELVAFLNNLIEKPDEWLKHLRLMTGATILAVAYGFHVQDLDDPNIVAVEEALAVLNSAAIPGAFIVYTFIMLIPFFLSKDVFPILKYVPYWFPGASFKRKAREWNGTLSAAVTPPFIQVKQAMVAGNAQDSFSSRCLKNAKNTDPRPDHLSSEEEIIKETAGTMYEGGSDTGVNVLRTFILAMTCFPHVQREAQEELDRVVGKDRLPDYDDLSKELLPYLCAVIYETFRWQPVAPLAFPHRLDADDAYKGYHIPKGSTVIPNVWAVFYNEKIYGPDVHTFEPKRWLLEISDEQGKGWKINPDMRDPATVAFGFGRRVCPGKHMGLSSFRIIAASLLHSFNISPPLNKFGEPVVPKIEYISGLVHYPVPFKCSIKPRSEGHVTLMQQSLWNLEIGDC</sequence>
<keyword evidence="11" id="KW-0472">Membrane</keyword>
<feature type="binding site" description="axial binding residue" evidence="9">
    <location>
        <position position="470"/>
    </location>
    <ligand>
        <name>heme</name>
        <dbReference type="ChEBI" id="CHEBI:30413"/>
    </ligand>
    <ligandPart>
        <name>Fe</name>
        <dbReference type="ChEBI" id="CHEBI:18248"/>
    </ligandPart>
</feature>
<dbReference type="InterPro" id="IPR036396">
    <property type="entry name" value="Cyt_P450_sf"/>
</dbReference>